<accession>H1KXN8</accession>
<gene>
    <name evidence="1" type="ORF">MetfoDRAFT_0561</name>
</gene>
<dbReference type="InterPro" id="IPR054648">
    <property type="entry name" value="TudS-rel"/>
</dbReference>
<name>H1KXN8_9EURY</name>
<comment type="caution">
    <text evidence="1">The sequence shown here is derived from an EMBL/GenBank/DDBJ whole genome shotgun (WGS) entry which is preliminary data.</text>
</comment>
<evidence type="ECO:0000313" key="2">
    <source>
        <dbReference type="Proteomes" id="UP000003706"/>
    </source>
</evidence>
<reference evidence="1 2" key="1">
    <citation type="submission" date="2011-09" db="EMBL/GenBank/DDBJ databases">
        <title>The draft genome of Methanotorris formicicus Mc-S-70.</title>
        <authorList>
            <consortium name="US DOE Joint Genome Institute (JGI-PGF)"/>
            <person name="Lucas S."/>
            <person name="Han J."/>
            <person name="Lapidus A."/>
            <person name="Cheng J.-F."/>
            <person name="Goodwin L."/>
            <person name="Pitluck S."/>
            <person name="Peters L."/>
            <person name="Land M.L."/>
            <person name="Hauser L."/>
            <person name="Sieprawska-Lupa M."/>
            <person name="Takai K."/>
            <person name="Miyazaki J."/>
            <person name="Whitman W."/>
            <person name="Woyke T.J."/>
        </authorList>
    </citation>
    <scope>NUCLEOTIDE SEQUENCE [LARGE SCALE GENOMIC DNA]</scope>
    <source>
        <strain evidence="1 2">Mc-S-70</strain>
    </source>
</reference>
<dbReference type="OrthoDB" id="240616at2157"/>
<dbReference type="EMBL" id="AGJL01000010">
    <property type="protein sequence ID" value="EHP88111.1"/>
    <property type="molecule type" value="Genomic_DNA"/>
</dbReference>
<proteinExistence type="predicted"/>
<dbReference type="NCBIfam" id="NF045597">
    <property type="entry name" value="TudS_rel_CD3072"/>
    <property type="match status" value="1"/>
</dbReference>
<dbReference type="STRING" id="647171.MetfoDRAFT_0561"/>
<dbReference type="RefSeq" id="WP_007044005.1">
    <property type="nucleotide sequence ID" value="NZ_AGJL01000010.1"/>
</dbReference>
<evidence type="ECO:0000313" key="1">
    <source>
        <dbReference type="EMBL" id="EHP88111.1"/>
    </source>
</evidence>
<protein>
    <submittedName>
        <fullName evidence="1">Uncharacterized protein</fullName>
    </submittedName>
</protein>
<sequence>MKGKKIVIVSHCILNQNSVVKGLERAKGAFNEVVEIILKEDYAILQLPCPEMLYLGIDRNGKVKEEYDTKEYRELCREVLKPIVKYLREYSKEGFKFILIGIEGSPTCGIFKTVTKEGLMDGSGILMEEFLRFLDEEKITVERIDYPIDEGKYKHFIENLKKMLRGIL</sequence>
<organism evidence="1 2">
    <name type="scientific">Methanotorris formicicus Mc-S-70</name>
    <dbReference type="NCBI Taxonomy" id="647171"/>
    <lineage>
        <taxon>Archaea</taxon>
        <taxon>Methanobacteriati</taxon>
        <taxon>Methanobacteriota</taxon>
        <taxon>Methanomada group</taxon>
        <taxon>Methanococci</taxon>
        <taxon>Methanococcales</taxon>
        <taxon>Methanocaldococcaceae</taxon>
        <taxon>Methanotorris</taxon>
    </lineage>
</organism>
<dbReference type="PATRIC" id="fig|647171.4.peg.554"/>
<keyword evidence="2" id="KW-1185">Reference proteome</keyword>
<dbReference type="Proteomes" id="UP000003706">
    <property type="component" value="Unassembled WGS sequence"/>
</dbReference>
<dbReference type="AlphaFoldDB" id="H1KXN8"/>